<dbReference type="EMBL" id="QTKU01000002">
    <property type="protein sequence ID" value="MBS8260390.1"/>
    <property type="molecule type" value="Genomic_DNA"/>
</dbReference>
<sequence>MTSETGGKKKDVLRETDDEARRLAKDLMRTARFGAIAALEPESGHPLASRVAVASDMDGTPCILISTLSGHTSALHADPRCSLLLGEPGKGDPLAHPRVTLFCRAERLVRGSADHERVRRRYLARHPKAALYVDFGDFAFFKLKVERASLNGGFGKAYALNDDDLILSEEDWSDLAGAEEGAVGHMNEDHGDAIKLYAEVLLKQPEANWTLTSLDPEGMDLQAGDRTARLWFDEPLTDMAALRPVLVTLAKSARAQQETAGAAS</sequence>
<feature type="domain" description="CREG-like beta-barrel" evidence="2">
    <location>
        <begin position="17"/>
        <end position="161"/>
    </location>
</feature>
<dbReference type="Proteomes" id="UP000705379">
    <property type="component" value="Unassembled WGS sequence"/>
</dbReference>
<evidence type="ECO:0000313" key="3">
    <source>
        <dbReference type="EMBL" id="MBS8260390.1"/>
    </source>
</evidence>
<dbReference type="Gene3D" id="2.30.110.10">
    <property type="entry name" value="Electron Transport, Fmn-binding Protein, Chain A"/>
    <property type="match status" value="1"/>
</dbReference>
<dbReference type="GO" id="GO:0005737">
    <property type="term" value="C:cytoplasm"/>
    <property type="evidence" value="ECO:0007669"/>
    <property type="project" value="UniProtKB-ARBA"/>
</dbReference>
<name>A0A944CDE4_9HYPH</name>
<dbReference type="Pfam" id="PF13883">
    <property type="entry name" value="CREG_beta-barrel"/>
    <property type="match status" value="1"/>
</dbReference>
<reference evidence="3" key="2">
    <citation type="journal article" date="2021" name="Microorganisms">
        <title>Bacterial Dimethylsulfoniopropionate Biosynthesis in the East China Sea.</title>
        <authorList>
            <person name="Liu J."/>
            <person name="Zhang Y."/>
            <person name="Liu J."/>
            <person name="Zhong H."/>
            <person name="Williams B.T."/>
            <person name="Zheng Y."/>
            <person name="Curson A.R.J."/>
            <person name="Sun C."/>
            <person name="Sun H."/>
            <person name="Song D."/>
            <person name="Wagner Mackenzie B."/>
            <person name="Bermejo Martinez A."/>
            <person name="Todd J.D."/>
            <person name="Zhang X.H."/>
        </authorList>
    </citation>
    <scope>NUCLEOTIDE SEQUENCE</scope>
    <source>
        <strain evidence="3">AESS21</strain>
    </source>
</reference>
<dbReference type="Pfam" id="PF10615">
    <property type="entry name" value="DUF2470"/>
    <property type="match status" value="1"/>
</dbReference>
<feature type="domain" description="DUF2470" evidence="1">
    <location>
        <begin position="180"/>
        <end position="249"/>
    </location>
</feature>
<gene>
    <name evidence="3" type="ORF">DYI23_09195</name>
</gene>
<comment type="caution">
    <text evidence="3">The sequence shown here is derived from an EMBL/GenBank/DDBJ whole genome shotgun (WGS) entry which is preliminary data.</text>
</comment>
<evidence type="ECO:0000259" key="1">
    <source>
        <dbReference type="Pfam" id="PF10615"/>
    </source>
</evidence>
<dbReference type="PANTHER" id="PTHR13343">
    <property type="entry name" value="CREG1 PROTEIN"/>
    <property type="match status" value="1"/>
</dbReference>
<organism evidence="3 4">
    <name type="scientific">Roseibium polysiphoniae</name>
    <dbReference type="NCBI Taxonomy" id="2571221"/>
    <lineage>
        <taxon>Bacteria</taxon>
        <taxon>Pseudomonadati</taxon>
        <taxon>Pseudomonadota</taxon>
        <taxon>Alphaproteobacteria</taxon>
        <taxon>Hyphomicrobiales</taxon>
        <taxon>Stappiaceae</taxon>
        <taxon>Roseibium</taxon>
    </lineage>
</organism>
<dbReference type="InterPro" id="IPR012349">
    <property type="entry name" value="Split_barrel_FMN-bd"/>
</dbReference>
<proteinExistence type="predicted"/>
<dbReference type="PANTHER" id="PTHR13343:SF17">
    <property type="entry name" value="CELLULAR REPRESSOR OF E1A-STIMULATED GENES, ISOFORM A"/>
    <property type="match status" value="1"/>
</dbReference>
<reference evidence="3" key="1">
    <citation type="submission" date="2018-08" db="EMBL/GenBank/DDBJ databases">
        <authorList>
            <person name="Jin W."/>
            <person name="Wang H."/>
            <person name="Yang Y."/>
            <person name="Li M."/>
            <person name="Liu J."/>
        </authorList>
    </citation>
    <scope>NUCLEOTIDE SEQUENCE</scope>
    <source>
        <strain evidence="3">AESS21</strain>
    </source>
</reference>
<dbReference type="InterPro" id="IPR037119">
    <property type="entry name" value="Haem_oxidase_HugZ-like_sf"/>
</dbReference>
<protein>
    <submittedName>
        <fullName evidence="3">HugZ family protein</fullName>
    </submittedName>
</protein>
<evidence type="ECO:0000313" key="4">
    <source>
        <dbReference type="Proteomes" id="UP000705379"/>
    </source>
</evidence>
<accession>A0A944CDE4</accession>
<dbReference type="AlphaFoldDB" id="A0A944CDE4"/>
<evidence type="ECO:0000259" key="2">
    <source>
        <dbReference type="Pfam" id="PF13883"/>
    </source>
</evidence>
<dbReference type="InterPro" id="IPR055343">
    <property type="entry name" value="CREG_beta-barrel"/>
</dbReference>
<dbReference type="Gene3D" id="3.20.180.10">
    <property type="entry name" value="PNP-oxidase-like"/>
    <property type="match status" value="1"/>
</dbReference>
<dbReference type="RefSeq" id="WP_213215938.1">
    <property type="nucleotide sequence ID" value="NZ_QTKU01000002.1"/>
</dbReference>
<dbReference type="SUPFAM" id="SSF50475">
    <property type="entry name" value="FMN-binding split barrel"/>
    <property type="match status" value="1"/>
</dbReference>
<dbReference type="InterPro" id="IPR019595">
    <property type="entry name" value="DUF2470"/>
</dbReference>